<dbReference type="PANTHER" id="PTHR31579:SF1">
    <property type="entry name" value="OS03G0796600 PROTEIN"/>
    <property type="match status" value="1"/>
</dbReference>
<dbReference type="EMBL" id="GBEZ01003030">
    <property type="protein sequence ID" value="JAC82077.1"/>
    <property type="molecule type" value="Transcribed_RNA"/>
</dbReference>
<evidence type="ECO:0000313" key="1">
    <source>
        <dbReference type="EMBL" id="JAC82077.1"/>
    </source>
</evidence>
<gene>
    <name evidence="1" type="ORF">TSPGSL018_6514</name>
</gene>
<dbReference type="AlphaFoldDB" id="A0A061SA91"/>
<dbReference type="Pfam" id="PF04720">
    <property type="entry name" value="PDDEXK_6"/>
    <property type="match status" value="1"/>
</dbReference>
<dbReference type="PANTHER" id="PTHR31579">
    <property type="entry name" value="OS03G0796600 PROTEIN"/>
    <property type="match status" value="1"/>
</dbReference>
<reference evidence="1" key="1">
    <citation type="submission" date="2014-05" db="EMBL/GenBank/DDBJ databases">
        <title>The transcriptome of the halophilic microalga Tetraselmis sp. GSL018 isolated from the Great Salt Lake, Utah.</title>
        <authorList>
            <person name="Jinkerson R.E."/>
            <person name="D'Adamo S."/>
            <person name="Posewitz M.C."/>
        </authorList>
    </citation>
    <scope>NUCLEOTIDE SEQUENCE</scope>
    <source>
        <strain evidence="1">GSL018</strain>
    </source>
</reference>
<organism evidence="1">
    <name type="scientific">Tetraselmis sp. GSL018</name>
    <dbReference type="NCBI Taxonomy" id="582737"/>
    <lineage>
        <taxon>Eukaryota</taxon>
        <taxon>Viridiplantae</taxon>
        <taxon>Chlorophyta</taxon>
        <taxon>core chlorophytes</taxon>
        <taxon>Chlorodendrophyceae</taxon>
        <taxon>Chlorodendrales</taxon>
        <taxon>Chlorodendraceae</taxon>
        <taxon>Tetraselmis</taxon>
    </lineage>
</organism>
<dbReference type="InterPro" id="IPR006502">
    <property type="entry name" value="PDDEXK-like"/>
</dbReference>
<protein>
    <submittedName>
        <fullName evidence="1">Duf506-domain-containing protein</fullName>
    </submittedName>
</protein>
<proteinExistence type="predicted"/>
<accession>A0A061SA91</accession>
<name>A0A061SA91_9CHLO</name>
<sequence length="301" mass="34424">MAVALRKSSSGDAVGYRKPGVQQRCDVDTLETPASSTRSRIVARGAPVIPEAIENRNMAETLLFEFDSGEESLYSPVCQAWREEPKRLSKLRNQLQLLQQSTSPAERKLVQDVQLFKKQCLEEEGQHDTIVLATKLCRVGYRVKTREAVGGGSDCLRNLRHTFLYVRIPGEIDKGEVLVEPHLREHFEIANPTALYRNLLDVLEPEFVGSVNRMVSIVQLVCEEMAYAFLSRNLLLPPWRQCKSMLSKWFPEQARDTEVEAELQDLREDSGSSFPWQDVATVRTFKTKLADDWIPFQYDKY</sequence>